<dbReference type="Pfam" id="PF00723">
    <property type="entry name" value="Glyco_hydro_15"/>
    <property type="match status" value="1"/>
</dbReference>
<dbReference type="InterPro" id="IPR045582">
    <property type="entry name" value="Trehalase-like_N"/>
</dbReference>
<dbReference type="InterPro" id="IPR012341">
    <property type="entry name" value="6hp_glycosidase-like_sf"/>
</dbReference>
<reference evidence="3" key="1">
    <citation type="submission" date="2022-10" db="EMBL/GenBank/DDBJ databases">
        <title>The complete genomes of actinobacterial strains from the NBC collection.</title>
        <authorList>
            <person name="Joergensen T.S."/>
            <person name="Alvarez Arevalo M."/>
            <person name="Sterndorff E.B."/>
            <person name="Faurdal D."/>
            <person name="Vuksanovic O."/>
            <person name="Mourched A.-S."/>
            <person name="Charusanti P."/>
            <person name="Shaw S."/>
            <person name="Blin K."/>
            <person name="Weber T."/>
        </authorList>
    </citation>
    <scope>NUCLEOTIDE SEQUENCE</scope>
    <source>
        <strain evidence="3">NBC_00119</strain>
    </source>
</reference>
<dbReference type="PANTHER" id="PTHR31616:SF10">
    <property type="entry name" value="TREHALASE"/>
    <property type="match status" value="1"/>
</dbReference>
<dbReference type="Pfam" id="PF19291">
    <property type="entry name" value="TREH_N"/>
    <property type="match status" value="1"/>
</dbReference>
<protein>
    <submittedName>
        <fullName evidence="3">Glycoside hydrolase family 15 protein</fullName>
    </submittedName>
</protein>
<accession>A0AAU1TYK0</accession>
<evidence type="ECO:0000259" key="1">
    <source>
        <dbReference type="Pfam" id="PF00723"/>
    </source>
</evidence>
<evidence type="ECO:0000259" key="2">
    <source>
        <dbReference type="Pfam" id="PF19291"/>
    </source>
</evidence>
<name>A0AAU1TYK0_9ACTN</name>
<dbReference type="PANTHER" id="PTHR31616">
    <property type="entry name" value="TREHALASE"/>
    <property type="match status" value="1"/>
</dbReference>
<feature type="domain" description="GH15-like" evidence="1">
    <location>
        <begin position="244"/>
        <end position="595"/>
    </location>
</feature>
<dbReference type="EMBL" id="CP108195">
    <property type="protein sequence ID" value="WTS09830.1"/>
    <property type="molecule type" value="Genomic_DNA"/>
</dbReference>
<sequence length="613" mass="66776">MTTRPIGDYALLSDCRSAGLVSTEGSLDWLCLPRFDSPAVFGRLLDEQAGHWSIRPCAPSEAVRRYVPGTLVLETTFRTPSGTAVLLDALVMGHRVRGHALGKSSPGVVLRQITCTSGSVAVETTFAPRPEYGLIHPVLSAVRGGLSASGGSQRLILSAPLPLRFDGSTAHGATELQAGQRLDFALSSIAVGGEAAPESWPGRRIRRRLNDTIKGWRSWTQIHQGYRGPWQDEVSHSGRVLQALTFTPTGAIVAAATTSLPESVGADRNWDYRYTWVRDASFTLQALSTSACEKEEAAYFGFLAQAAATQLDCGIDLQVMFGIGGERDLSERTLTHLSGWRGSTPVRTGNNAWRQRQLDVYGELLDAAHRTHPRDQWFERPVRTFLLQAAETAARRWNEPDQGIWEVRGPSRHFLHSKLMCWVALDRAIDLAPALGATAGHVTSWRETRQAIRSAIETHGWNPRLEAFTQSFGSDELDASALMLPLVGFLPGDDPRIRSTVTAIATRLTDARGQVRRYLGDDFASDEGAFLLCTFWLAQALALTGEPTRARDVFETALACANDVGLLAEEVDSATGEALGNYPQAFSHIGLINAARAIHQAENARPDGLAPHQ</sequence>
<evidence type="ECO:0000313" key="3">
    <source>
        <dbReference type="EMBL" id="WTS09830.1"/>
    </source>
</evidence>
<dbReference type="AlphaFoldDB" id="A0AAU1TYK0"/>
<dbReference type="SUPFAM" id="SSF48208">
    <property type="entry name" value="Six-hairpin glycosidases"/>
    <property type="match status" value="1"/>
</dbReference>
<dbReference type="GO" id="GO:0015927">
    <property type="term" value="F:trehalase activity"/>
    <property type="evidence" value="ECO:0007669"/>
    <property type="project" value="TreeGrafter"/>
</dbReference>
<proteinExistence type="predicted"/>
<dbReference type="Gene3D" id="1.50.10.10">
    <property type="match status" value="1"/>
</dbReference>
<dbReference type="GO" id="GO:0005993">
    <property type="term" value="P:trehalose catabolic process"/>
    <property type="evidence" value="ECO:0007669"/>
    <property type="project" value="TreeGrafter"/>
</dbReference>
<dbReference type="InterPro" id="IPR008928">
    <property type="entry name" value="6-hairpin_glycosidase_sf"/>
</dbReference>
<keyword evidence="3" id="KW-0378">Hydrolase</keyword>
<dbReference type="InterPro" id="IPR011613">
    <property type="entry name" value="GH15-like"/>
</dbReference>
<feature type="domain" description="Trehalase-like N-terminal" evidence="2">
    <location>
        <begin position="4"/>
        <end position="160"/>
    </location>
</feature>
<organism evidence="3">
    <name type="scientific">Streptomyces sp. NBC_00119</name>
    <dbReference type="NCBI Taxonomy" id="2975659"/>
    <lineage>
        <taxon>Bacteria</taxon>
        <taxon>Bacillati</taxon>
        <taxon>Actinomycetota</taxon>
        <taxon>Actinomycetes</taxon>
        <taxon>Kitasatosporales</taxon>
        <taxon>Streptomycetaceae</taxon>
        <taxon>Streptomyces</taxon>
    </lineage>
</organism>
<gene>
    <name evidence="3" type="ORF">OHU69_00980</name>
</gene>